<dbReference type="EMBL" id="KQ086095">
    <property type="protein sequence ID" value="KLO08354.1"/>
    <property type="molecule type" value="Genomic_DNA"/>
</dbReference>
<evidence type="ECO:0000256" key="1">
    <source>
        <dbReference type="SAM" id="MobiDB-lite"/>
    </source>
</evidence>
<feature type="compositionally biased region" description="Acidic residues" evidence="1">
    <location>
        <begin position="201"/>
        <end position="213"/>
    </location>
</feature>
<sequence length="213" mass="24222">MFPLMRSQPSIQTFVVAGPYPNLRKLRLMIDEFCIATSDPSPNRTPRLENYFILVQNREIFPSFRTFGLLNYVFTTVPLDGRIPLSSHADGYSYLSTWAEKLKKQGITLADVDDEVIAPTGPQRWTGRFSPSRSLEEDVHSDPDDLSFPSDEEDDYGSSEYSSWDSDPGDDLLDRVPENEIAYSEVGTDEILERFENSLESSEDEDQDEAESE</sequence>
<evidence type="ECO:0000313" key="3">
    <source>
        <dbReference type="Proteomes" id="UP000053477"/>
    </source>
</evidence>
<feature type="compositionally biased region" description="Basic and acidic residues" evidence="1">
    <location>
        <begin position="134"/>
        <end position="143"/>
    </location>
</feature>
<dbReference type="AlphaFoldDB" id="A0A0H2R916"/>
<organism evidence="2 3">
    <name type="scientific">Schizopora paradoxa</name>
    <dbReference type="NCBI Taxonomy" id="27342"/>
    <lineage>
        <taxon>Eukaryota</taxon>
        <taxon>Fungi</taxon>
        <taxon>Dikarya</taxon>
        <taxon>Basidiomycota</taxon>
        <taxon>Agaricomycotina</taxon>
        <taxon>Agaricomycetes</taxon>
        <taxon>Hymenochaetales</taxon>
        <taxon>Schizoporaceae</taxon>
        <taxon>Schizopora</taxon>
    </lineage>
</organism>
<reference evidence="2 3" key="1">
    <citation type="submission" date="2015-04" db="EMBL/GenBank/DDBJ databases">
        <title>Complete genome sequence of Schizopora paradoxa KUC8140, a cosmopolitan wood degrader in East Asia.</title>
        <authorList>
            <consortium name="DOE Joint Genome Institute"/>
            <person name="Min B."/>
            <person name="Park H."/>
            <person name="Jang Y."/>
            <person name="Kim J.-J."/>
            <person name="Kim K.H."/>
            <person name="Pangilinan J."/>
            <person name="Lipzen A."/>
            <person name="Riley R."/>
            <person name="Grigoriev I.V."/>
            <person name="Spatafora J.W."/>
            <person name="Choi I.-G."/>
        </authorList>
    </citation>
    <scope>NUCLEOTIDE SEQUENCE [LARGE SCALE GENOMIC DNA]</scope>
    <source>
        <strain evidence="2 3">KUC8140</strain>
    </source>
</reference>
<accession>A0A0H2R916</accession>
<protein>
    <submittedName>
        <fullName evidence="2">Uncharacterized protein</fullName>
    </submittedName>
</protein>
<keyword evidence="3" id="KW-1185">Reference proteome</keyword>
<evidence type="ECO:0000313" key="2">
    <source>
        <dbReference type="EMBL" id="KLO08354.1"/>
    </source>
</evidence>
<dbReference type="InParanoid" id="A0A0H2R916"/>
<gene>
    <name evidence="2" type="ORF">SCHPADRAFT_893957</name>
</gene>
<name>A0A0H2R916_9AGAM</name>
<feature type="region of interest" description="Disordered" evidence="1">
    <location>
        <begin position="120"/>
        <end position="213"/>
    </location>
</feature>
<proteinExistence type="predicted"/>
<dbReference type="Proteomes" id="UP000053477">
    <property type="component" value="Unassembled WGS sequence"/>
</dbReference>